<dbReference type="AlphaFoldDB" id="A0AAV4W5M6"/>
<accession>A0AAV4W5M6</accession>
<evidence type="ECO:0000313" key="2">
    <source>
        <dbReference type="Proteomes" id="UP001054945"/>
    </source>
</evidence>
<dbReference type="PROSITE" id="PS51257">
    <property type="entry name" value="PROKAR_LIPOPROTEIN"/>
    <property type="match status" value="1"/>
</dbReference>
<name>A0AAV4W5M6_CAEEX</name>
<organism evidence="1 2">
    <name type="scientific">Caerostris extrusa</name>
    <name type="common">Bark spider</name>
    <name type="synonym">Caerostris bankana</name>
    <dbReference type="NCBI Taxonomy" id="172846"/>
    <lineage>
        <taxon>Eukaryota</taxon>
        <taxon>Metazoa</taxon>
        <taxon>Ecdysozoa</taxon>
        <taxon>Arthropoda</taxon>
        <taxon>Chelicerata</taxon>
        <taxon>Arachnida</taxon>
        <taxon>Araneae</taxon>
        <taxon>Araneomorphae</taxon>
        <taxon>Entelegynae</taxon>
        <taxon>Araneoidea</taxon>
        <taxon>Araneidae</taxon>
        <taxon>Caerostris</taxon>
    </lineage>
</organism>
<evidence type="ECO:0000313" key="1">
    <source>
        <dbReference type="EMBL" id="GIY77972.1"/>
    </source>
</evidence>
<reference evidence="1 2" key="1">
    <citation type="submission" date="2021-06" db="EMBL/GenBank/DDBJ databases">
        <title>Caerostris extrusa draft genome.</title>
        <authorList>
            <person name="Kono N."/>
            <person name="Arakawa K."/>
        </authorList>
    </citation>
    <scope>NUCLEOTIDE SEQUENCE [LARGE SCALE GENOMIC DNA]</scope>
</reference>
<dbReference type="Proteomes" id="UP001054945">
    <property type="component" value="Unassembled WGS sequence"/>
</dbReference>
<comment type="caution">
    <text evidence="1">The sequence shown here is derived from an EMBL/GenBank/DDBJ whole genome shotgun (WGS) entry which is preliminary data.</text>
</comment>
<proteinExistence type="predicted"/>
<keyword evidence="2" id="KW-1185">Reference proteome</keyword>
<gene>
    <name evidence="1" type="ORF">CEXT_390361</name>
</gene>
<protein>
    <submittedName>
        <fullName evidence="1">Uncharacterized protein</fullName>
    </submittedName>
</protein>
<dbReference type="EMBL" id="BPLR01015701">
    <property type="protein sequence ID" value="GIY77972.1"/>
    <property type="molecule type" value="Genomic_DNA"/>
</dbReference>
<sequence>MRVTEKYPSSLKILACSDISVFFSSPHPLVSSCVKQNENNFSELQSVLLSSLFLASAVHEVAVAVITCNRRASLFFLSQRTFLDFEYSESVRFECQTILLLSEESFLRT</sequence>